<dbReference type="PANTHER" id="PTHR31272:SF9">
    <property type="entry name" value="BLL1027 PROTEIN"/>
    <property type="match status" value="1"/>
</dbReference>
<dbReference type="EMBL" id="JACPSX010000217">
    <property type="protein sequence ID" value="MBI3015634.1"/>
    <property type="molecule type" value="Genomic_DNA"/>
</dbReference>
<dbReference type="InterPro" id="IPR051790">
    <property type="entry name" value="Cytochrome_c-biogenesis_DsbD"/>
</dbReference>
<keyword evidence="1" id="KW-1133">Transmembrane helix</keyword>
<feature type="transmembrane region" description="Helical" evidence="1">
    <location>
        <begin position="80"/>
        <end position="98"/>
    </location>
</feature>
<feature type="transmembrane region" description="Helical" evidence="1">
    <location>
        <begin position="12"/>
        <end position="33"/>
    </location>
</feature>
<gene>
    <name evidence="2" type="ORF">HYY65_11395</name>
</gene>
<name>A0A932GRB2_UNCTE</name>
<proteinExistence type="predicted"/>
<organism evidence="2 3">
    <name type="scientific">Tectimicrobiota bacterium</name>
    <dbReference type="NCBI Taxonomy" id="2528274"/>
    <lineage>
        <taxon>Bacteria</taxon>
        <taxon>Pseudomonadati</taxon>
        <taxon>Nitrospinota/Tectimicrobiota group</taxon>
        <taxon>Candidatus Tectimicrobiota</taxon>
    </lineage>
</organism>
<accession>A0A932GRB2</accession>
<keyword evidence="1" id="KW-0812">Transmembrane</keyword>
<feature type="transmembrane region" description="Helical" evidence="1">
    <location>
        <begin position="119"/>
        <end position="143"/>
    </location>
</feature>
<sequence>MDSVLLSSSLITSYLAGVVALFAPCCITFLLPAYWGSIFKERGKVLVLTAIFFIGILVVFLPVGLGAAVVGQWLGRFHTPVFYAGGTVLVFLGTLLLFGKSPSVHVNLPVLEGHDPITILLLGVFSGIASACCAPVFAGVATLSALAGTPLGGGVLTFAYVLGMVSPLFILSWFWDRFEVSKRMGMMRKTVTWGMGSFRVTVPAGYLLTALVFLAMGFYILWLTVTDQLVMTSSWGLAANLSLVRFLRGSGAWLVDVPQIVWVLLFAGLIGFVLWSLFRKPDRTREER</sequence>
<feature type="transmembrane region" description="Helical" evidence="1">
    <location>
        <begin position="260"/>
        <end position="278"/>
    </location>
</feature>
<evidence type="ECO:0000256" key="1">
    <source>
        <dbReference type="SAM" id="Phobius"/>
    </source>
</evidence>
<evidence type="ECO:0000313" key="3">
    <source>
        <dbReference type="Proteomes" id="UP000741360"/>
    </source>
</evidence>
<keyword evidence="1" id="KW-0472">Membrane</keyword>
<dbReference type="AlphaFoldDB" id="A0A932GRB2"/>
<protein>
    <submittedName>
        <fullName evidence="2">Cytochrome c biogenesis protein CcdA</fullName>
    </submittedName>
</protein>
<dbReference type="PANTHER" id="PTHR31272">
    <property type="entry name" value="CYTOCHROME C-TYPE BIOGENESIS PROTEIN HI_1454-RELATED"/>
    <property type="match status" value="1"/>
</dbReference>
<feature type="transmembrane region" description="Helical" evidence="1">
    <location>
        <begin position="196"/>
        <end position="222"/>
    </location>
</feature>
<feature type="transmembrane region" description="Helical" evidence="1">
    <location>
        <begin position="45"/>
        <end position="74"/>
    </location>
</feature>
<evidence type="ECO:0000313" key="2">
    <source>
        <dbReference type="EMBL" id="MBI3015634.1"/>
    </source>
</evidence>
<comment type="caution">
    <text evidence="2">The sequence shown here is derived from an EMBL/GenBank/DDBJ whole genome shotgun (WGS) entry which is preliminary data.</text>
</comment>
<reference evidence="2" key="1">
    <citation type="submission" date="2020-07" db="EMBL/GenBank/DDBJ databases">
        <title>Huge and variable diversity of episymbiotic CPR bacteria and DPANN archaea in groundwater ecosystems.</title>
        <authorList>
            <person name="He C.Y."/>
            <person name="Keren R."/>
            <person name="Whittaker M."/>
            <person name="Farag I.F."/>
            <person name="Doudna J."/>
            <person name="Cate J.H.D."/>
            <person name="Banfield J.F."/>
        </authorList>
    </citation>
    <scope>NUCLEOTIDE SEQUENCE</scope>
    <source>
        <strain evidence="2">NC_groundwater_717_Ag_S-0.2um_59_8</strain>
    </source>
</reference>
<dbReference type="Proteomes" id="UP000741360">
    <property type="component" value="Unassembled WGS sequence"/>
</dbReference>
<feature type="transmembrane region" description="Helical" evidence="1">
    <location>
        <begin position="155"/>
        <end position="175"/>
    </location>
</feature>